<dbReference type="GO" id="GO:0004386">
    <property type="term" value="F:helicase activity"/>
    <property type="evidence" value="ECO:0007669"/>
    <property type="project" value="InterPro"/>
</dbReference>
<dbReference type="Pfam" id="PF13086">
    <property type="entry name" value="AAA_11"/>
    <property type="match status" value="2"/>
</dbReference>
<dbReference type="EMBL" id="JANRHJ010000015">
    <property type="protein sequence ID" value="MCR8874912.1"/>
    <property type="molecule type" value="Genomic_DNA"/>
</dbReference>
<dbReference type="Gene3D" id="3.90.320.10">
    <property type="match status" value="1"/>
</dbReference>
<dbReference type="InterPro" id="IPR047187">
    <property type="entry name" value="SF1_C_Upf1"/>
</dbReference>
<dbReference type="InterPro" id="IPR041679">
    <property type="entry name" value="DNA2/NAM7-like_C"/>
</dbReference>
<evidence type="ECO:0000259" key="1">
    <source>
        <dbReference type="Pfam" id="PF13086"/>
    </source>
</evidence>
<feature type="domain" description="DNA2/NAM7 helicase helicase" evidence="1">
    <location>
        <begin position="697"/>
        <end position="781"/>
    </location>
</feature>
<dbReference type="Gene3D" id="3.40.50.300">
    <property type="entry name" value="P-loop containing nucleotide triphosphate hydrolases"/>
    <property type="match status" value="2"/>
</dbReference>
<organism evidence="3 4">
    <name type="scientific">Phocaeicola barnesiae</name>
    <dbReference type="NCBI Taxonomy" id="376804"/>
    <lineage>
        <taxon>Bacteria</taxon>
        <taxon>Pseudomonadati</taxon>
        <taxon>Bacteroidota</taxon>
        <taxon>Bacteroidia</taxon>
        <taxon>Bacteroidales</taxon>
        <taxon>Bacteroidaceae</taxon>
        <taxon>Phocaeicola</taxon>
    </lineage>
</organism>
<dbReference type="Pfam" id="PF13087">
    <property type="entry name" value="AAA_12"/>
    <property type="match status" value="1"/>
</dbReference>
<dbReference type="InterPro" id="IPR027417">
    <property type="entry name" value="P-loop_NTPase"/>
</dbReference>
<keyword evidence="4" id="KW-1185">Reference proteome</keyword>
<comment type="caution">
    <text evidence="3">The sequence shown here is derived from an EMBL/GenBank/DDBJ whole genome shotgun (WGS) entry which is preliminary data.</text>
</comment>
<name>A0AAW5N8S8_9BACT</name>
<evidence type="ECO:0000313" key="3">
    <source>
        <dbReference type="EMBL" id="MCR8874912.1"/>
    </source>
</evidence>
<evidence type="ECO:0000313" key="4">
    <source>
        <dbReference type="Proteomes" id="UP001204579"/>
    </source>
</evidence>
<dbReference type="InterPro" id="IPR011604">
    <property type="entry name" value="PDDEXK-like_dom_sf"/>
</dbReference>
<dbReference type="PANTHER" id="PTHR10887:SF495">
    <property type="entry name" value="HELICASE SENATAXIN ISOFORM X1-RELATED"/>
    <property type="match status" value="1"/>
</dbReference>
<reference evidence="3 4" key="1">
    <citation type="submission" date="2022-08" db="EMBL/GenBank/DDBJ databases">
        <authorList>
            <person name="Zeman M."/>
            <person name="Kubasova T."/>
        </authorList>
    </citation>
    <scope>NUCLEOTIDE SEQUENCE [LARGE SCALE GENOMIC DNA]</scope>
    <source>
        <strain evidence="3 4">ET62</strain>
    </source>
</reference>
<dbReference type="RefSeq" id="WP_258336142.1">
    <property type="nucleotide sequence ID" value="NZ_JANRHJ010000015.1"/>
</dbReference>
<dbReference type="InterPro" id="IPR045055">
    <property type="entry name" value="DNA2/NAM7-like"/>
</dbReference>
<dbReference type="Proteomes" id="UP001204579">
    <property type="component" value="Unassembled WGS sequence"/>
</dbReference>
<feature type="domain" description="DNA2/NAM7 helicase helicase" evidence="1">
    <location>
        <begin position="791"/>
        <end position="865"/>
    </location>
</feature>
<feature type="domain" description="DNA2/NAM7 helicase-like C-terminal" evidence="2">
    <location>
        <begin position="890"/>
        <end position="1103"/>
    </location>
</feature>
<sequence length="1430" mass="163136">MPTSDFRHIELQASDLFQRIEQIHRSPQPALENLRAKYVLFYKVLEQASYELTATATLTFANLFSRLDYIGKEKKMTPSDRYAVQTLRRNCNAALGERFQADMQEYLFDLRALVRFIALGFEADVPATLLPELPHSNRPYKGTRLSHIPYVRASVTSWTDSQIYAATDRDEDPFIIINYAKGGYNGDLLYLKELLTENLPINLLDVRVDEENHYIPKLVVIHPDYLIDISSLAACFREYGHHPYNYFLNKIKPRPNTAPILLGNLASQFLDDYINEQAEAPVSYAESFKKFFASSALEFCTCPLPETFHAQAQSQLMNLRSFVHDILPHNLQAFDRRKTLLEASFICEKLGLQGRVDMLQKDFKILIEQKSGKRDEWQRKHKEDHFIQMMLYQGVLMYNFGRETEELQTFLLYSKYPDGLMLEHFSETLFRESIRLRNFIVAEEMKLGEGNIGQVIEALDTDVLNEYQVHNRLWDDFQEPQLQEAIQTLKHVTPLERAYFERFFTFVSKEQILSKTGGNTDPSHGFAGLWHLPLPEKLEAGNILLGLTIRNKQQSAPNKGYDLIELAIPQQDEDFLPNFRTGDIVICYAYHGEPDVRKEILMKGNIVSIFPDRLTVLLRNGQQNKEIIGGADEVFAIEHDSSDVSATSGMRGLYAFLAARTDRKELLLGVRPPSRNPELRLNGSYGRFDELILKEKQASDYFLLVGPPGTGKTSCALRYMVEEALTEPDTSILLLSYTNRAVDEICHMLVSSGIAARTPFIRIGNELSCDTRYVPYLLKHSLDDCPKLKDIRQRILETRIFVGTTTAINNRLNLFSLKPFSLAIIDEASQILEPDLIGILSARYQTQNAIGKFILIGDYKQLPAIAQQSPEEAAIHHPLLQAIGLTDCRNSLFERLYKQCDASVRSILHKQGRMHPAVAEFPNHAFYYREQLESVPLPHQEESCPYPDAPAAADTIDSLLLERRMVFIPADEPLPSGFSDKTNLSEARIVATLLKHIYRLTGDAFNPNHTVGVIVPYRNQIAMIRKEIARLDIPVLSDISIDTVERYQGSQRDVIIYSFTVHDYNQLNFLTANTFQEGEFLIDRKLNVAITRARKQLLLTGNPSILGANLTFYKLMEYIRLHNGYIDAGVDAFCRGEFAIPAYRQGWDTQATAYNLPEALEEALQTLVYTPLEQQLGKEGLTQNEPYYRELLAYGRINFRTLEASGIPTHERALLYNAYYFRKQYMAAQALLETCGSWLRDAITSASGRIVYCDLSTESGASALAFLEYCRRFPHTDIAHLAIHPSDSLKELGEAFFRLPPYRTATYLCSPNLSAVPLRFWKAHAVLSELIVFNLSSLFDRITPQEARDLAQQINQLVHAYPQNRYLTIFRDDTGERGNNRPYTAFCNQLCTELRPLNEQMPFSGKFYYAGGTDPHPATGAFVYELKSNL</sequence>
<proteinExistence type="predicted"/>
<dbReference type="CDD" id="cd18808">
    <property type="entry name" value="SF1_C_Upf1"/>
    <property type="match status" value="1"/>
</dbReference>
<dbReference type="PANTHER" id="PTHR10887">
    <property type="entry name" value="DNA2/NAM7 HELICASE FAMILY"/>
    <property type="match status" value="1"/>
</dbReference>
<gene>
    <name evidence="3" type="ORF">NW209_12980</name>
</gene>
<evidence type="ECO:0000259" key="2">
    <source>
        <dbReference type="Pfam" id="PF13087"/>
    </source>
</evidence>
<dbReference type="InterPro" id="IPR041677">
    <property type="entry name" value="DNA2/NAM7_AAA_11"/>
</dbReference>
<protein>
    <submittedName>
        <fullName evidence="3">AAA domain-containing protein</fullName>
    </submittedName>
</protein>
<accession>A0AAW5N8S8</accession>
<dbReference type="SUPFAM" id="SSF52540">
    <property type="entry name" value="P-loop containing nucleoside triphosphate hydrolases"/>
    <property type="match status" value="1"/>
</dbReference>